<proteinExistence type="predicted"/>
<name>A0A8J3HYC3_9CHLR</name>
<evidence type="ECO:0000313" key="3">
    <source>
        <dbReference type="EMBL" id="GHO43253.1"/>
    </source>
</evidence>
<organism evidence="3 4">
    <name type="scientific">Ktedonospora formicarum</name>
    <dbReference type="NCBI Taxonomy" id="2778364"/>
    <lineage>
        <taxon>Bacteria</taxon>
        <taxon>Bacillati</taxon>
        <taxon>Chloroflexota</taxon>
        <taxon>Ktedonobacteria</taxon>
        <taxon>Ktedonobacterales</taxon>
        <taxon>Ktedonobacteraceae</taxon>
        <taxon>Ktedonospora</taxon>
    </lineage>
</organism>
<accession>A0A8J3HYC3</accession>
<protein>
    <submittedName>
        <fullName evidence="3">Glycine/betaine ABC transporter substrate-binding protein</fullName>
    </submittedName>
</protein>
<dbReference type="AlphaFoldDB" id="A0A8J3HYC3"/>
<evidence type="ECO:0000313" key="4">
    <source>
        <dbReference type="Proteomes" id="UP000612362"/>
    </source>
</evidence>
<keyword evidence="1" id="KW-0732">Signal</keyword>
<feature type="chain" id="PRO_5035284225" evidence="1">
    <location>
        <begin position="27"/>
        <end position="314"/>
    </location>
</feature>
<dbReference type="PROSITE" id="PS51257">
    <property type="entry name" value="PROKAR_LIPOPROTEIN"/>
    <property type="match status" value="1"/>
</dbReference>
<reference evidence="3" key="1">
    <citation type="submission" date="2020-10" db="EMBL/GenBank/DDBJ databases">
        <title>Taxonomic study of unclassified bacteria belonging to the class Ktedonobacteria.</title>
        <authorList>
            <person name="Yabe S."/>
            <person name="Wang C.M."/>
            <person name="Zheng Y."/>
            <person name="Sakai Y."/>
            <person name="Cavaletti L."/>
            <person name="Monciardini P."/>
            <person name="Donadio S."/>
        </authorList>
    </citation>
    <scope>NUCLEOTIDE SEQUENCE</scope>
    <source>
        <strain evidence="3">SOSP1-1</strain>
    </source>
</reference>
<dbReference type="Pfam" id="PF04069">
    <property type="entry name" value="OpuAC"/>
    <property type="match status" value="1"/>
</dbReference>
<sequence>MSLRSFKLKSAGALVLLLLLLLSACGTDGNSTGNTGNNSKGKLTVASKLDVESQLLGKMYTLLLQKAGYQITEKAALGNSNIVFQAISSGSIDLYPEFTATGLNKLQVPTTYDPQKDYQAVKDGFDKQYKLSWLDASPLNDGYELCTSKETSQKLGITSLSELQAKVSQLVLTSPSDGTDFVDGLKQVYNITTKSFKSTSTVDYALGFEAVKNDKAQITVCYGTDATVPESGFIFLKDDKNGFPAFNPAPVVRNDIIQKNPDIAATLNPLAPKLTTDVSIQLQQQVAAKKKDGASVSRAVTLVATDFLKQQGLL</sequence>
<dbReference type="GO" id="GO:0022857">
    <property type="term" value="F:transmembrane transporter activity"/>
    <property type="evidence" value="ECO:0007669"/>
    <property type="project" value="InterPro"/>
</dbReference>
<comment type="caution">
    <text evidence="3">The sequence shown here is derived from an EMBL/GenBank/DDBJ whole genome shotgun (WGS) entry which is preliminary data.</text>
</comment>
<keyword evidence="4" id="KW-1185">Reference proteome</keyword>
<dbReference type="Proteomes" id="UP000612362">
    <property type="component" value="Unassembled WGS sequence"/>
</dbReference>
<dbReference type="Gene3D" id="3.40.190.120">
    <property type="entry name" value="Osmoprotection protein (prox), domain 2"/>
    <property type="match status" value="1"/>
</dbReference>
<dbReference type="InterPro" id="IPR007210">
    <property type="entry name" value="ABC_Gly_betaine_transp_sub-bd"/>
</dbReference>
<evidence type="ECO:0000256" key="1">
    <source>
        <dbReference type="SAM" id="SignalP"/>
    </source>
</evidence>
<dbReference type="GO" id="GO:0043190">
    <property type="term" value="C:ATP-binding cassette (ABC) transporter complex"/>
    <property type="evidence" value="ECO:0007669"/>
    <property type="project" value="InterPro"/>
</dbReference>
<evidence type="ECO:0000259" key="2">
    <source>
        <dbReference type="Pfam" id="PF04069"/>
    </source>
</evidence>
<feature type="domain" description="ABC-type glycine betaine transport system substrate-binding" evidence="2">
    <location>
        <begin position="42"/>
        <end position="298"/>
    </location>
</feature>
<dbReference type="SUPFAM" id="SSF53850">
    <property type="entry name" value="Periplasmic binding protein-like II"/>
    <property type="match status" value="1"/>
</dbReference>
<dbReference type="Gene3D" id="3.40.190.10">
    <property type="entry name" value="Periplasmic binding protein-like II"/>
    <property type="match status" value="1"/>
</dbReference>
<feature type="signal peptide" evidence="1">
    <location>
        <begin position="1"/>
        <end position="26"/>
    </location>
</feature>
<dbReference type="RefSeq" id="WP_220192736.1">
    <property type="nucleotide sequence ID" value="NZ_BNJF01000001.1"/>
</dbReference>
<gene>
    <name evidence="3" type="ORF">KSX_14160</name>
</gene>
<dbReference type="EMBL" id="BNJF01000001">
    <property type="protein sequence ID" value="GHO43253.1"/>
    <property type="molecule type" value="Genomic_DNA"/>
</dbReference>